<dbReference type="PANTHER" id="PTHR11527">
    <property type="entry name" value="HEAT-SHOCK PROTEIN 20 FAMILY MEMBER"/>
    <property type="match status" value="1"/>
</dbReference>
<dbReference type="Gene3D" id="2.60.40.790">
    <property type="match status" value="1"/>
</dbReference>
<organism evidence="2">
    <name type="scientific">hydrothermal vent metagenome</name>
    <dbReference type="NCBI Taxonomy" id="652676"/>
    <lineage>
        <taxon>unclassified sequences</taxon>
        <taxon>metagenomes</taxon>
        <taxon>ecological metagenomes</taxon>
    </lineage>
</organism>
<dbReference type="SUPFAM" id="SSF49764">
    <property type="entry name" value="HSP20-like chaperones"/>
    <property type="match status" value="1"/>
</dbReference>
<dbReference type="AlphaFoldDB" id="A0A3B1D679"/>
<dbReference type="EMBL" id="UOGI01000291">
    <property type="protein sequence ID" value="VAX34301.1"/>
    <property type="molecule type" value="Genomic_DNA"/>
</dbReference>
<dbReference type="InterPro" id="IPR031107">
    <property type="entry name" value="Small_HSP"/>
</dbReference>
<protein>
    <recommendedName>
        <fullName evidence="1">SHSP domain-containing protein</fullName>
    </recommendedName>
</protein>
<evidence type="ECO:0000259" key="1">
    <source>
        <dbReference type="PROSITE" id="PS01031"/>
    </source>
</evidence>
<dbReference type="InterPro" id="IPR008978">
    <property type="entry name" value="HSP20-like_chaperone"/>
</dbReference>
<dbReference type="Pfam" id="PF00011">
    <property type="entry name" value="HSP20"/>
    <property type="match status" value="1"/>
</dbReference>
<feature type="domain" description="SHSP" evidence="1">
    <location>
        <begin position="13"/>
        <end position="126"/>
    </location>
</feature>
<dbReference type="PROSITE" id="PS01031">
    <property type="entry name" value="SHSP"/>
    <property type="match status" value="1"/>
</dbReference>
<sequence length="126" mass="14721">MEYLLKEVFYLKTGTRKEYPPVDIYESRNAVVFVIDLPGIETKDVLIKVYHNLLIIEGMKRELNNERCGIFICMEREFDSFRRILPIPVPVNPADGRATYSDGVLTVTLPKPKDRVYKIKIEKEKE</sequence>
<accession>A0A3B1D679</accession>
<dbReference type="CDD" id="cd06464">
    <property type="entry name" value="ACD_sHsps-like"/>
    <property type="match status" value="1"/>
</dbReference>
<gene>
    <name evidence="2" type="ORF">MNBD_NITROSPIRAE03-1408</name>
</gene>
<reference evidence="2" key="1">
    <citation type="submission" date="2018-06" db="EMBL/GenBank/DDBJ databases">
        <authorList>
            <person name="Zhirakovskaya E."/>
        </authorList>
    </citation>
    <scope>NUCLEOTIDE SEQUENCE</scope>
</reference>
<evidence type="ECO:0000313" key="2">
    <source>
        <dbReference type="EMBL" id="VAX34301.1"/>
    </source>
</evidence>
<name>A0A3B1D679_9ZZZZ</name>
<dbReference type="InterPro" id="IPR002068">
    <property type="entry name" value="A-crystallin/Hsp20_dom"/>
</dbReference>
<proteinExistence type="predicted"/>